<evidence type="ECO:0000313" key="2">
    <source>
        <dbReference type="Proteomes" id="UP000827084"/>
    </source>
</evidence>
<keyword evidence="2" id="KW-1185">Reference proteome</keyword>
<accession>A0ABX8XBC3</accession>
<name>A0ABX8XBC3_SHEPU</name>
<reference evidence="1 2" key="1">
    <citation type="submission" date="2021-08" db="EMBL/GenBank/DDBJ databases">
        <title>Shewanella putrefaciens YZ-J, complete genome.</title>
        <authorList>
            <person name="Yi Z."/>
        </authorList>
    </citation>
    <scope>NUCLEOTIDE SEQUENCE [LARGE SCALE GENOMIC DNA]</scope>
    <source>
        <strain evidence="1 2">YZ-J</strain>
    </source>
</reference>
<gene>
    <name evidence="1" type="ORF">K3G22_17360</name>
</gene>
<dbReference type="RefSeq" id="WP_061783405.1">
    <property type="nucleotide sequence ID" value="NZ_BMPK01000001.1"/>
</dbReference>
<dbReference type="GeneID" id="67445065"/>
<sequence>MHPDNDQVILLMAQPMRHHPIQLTLTFTLTPIRPTEFAAPQQRRRALCSIINRHYQSARMHGFSDFMIE</sequence>
<dbReference type="EMBL" id="CP080635">
    <property type="protein sequence ID" value="QYX72481.1"/>
    <property type="molecule type" value="Genomic_DNA"/>
</dbReference>
<evidence type="ECO:0000313" key="1">
    <source>
        <dbReference type="EMBL" id="QYX72481.1"/>
    </source>
</evidence>
<protein>
    <submittedName>
        <fullName evidence="1">Uncharacterized protein</fullName>
    </submittedName>
</protein>
<proteinExistence type="predicted"/>
<organism evidence="1 2">
    <name type="scientific">Shewanella putrefaciens</name>
    <name type="common">Pseudomonas putrefaciens</name>
    <dbReference type="NCBI Taxonomy" id="24"/>
    <lineage>
        <taxon>Bacteria</taxon>
        <taxon>Pseudomonadati</taxon>
        <taxon>Pseudomonadota</taxon>
        <taxon>Gammaproteobacteria</taxon>
        <taxon>Alteromonadales</taxon>
        <taxon>Shewanellaceae</taxon>
        <taxon>Shewanella</taxon>
    </lineage>
</organism>
<dbReference type="Proteomes" id="UP000827084">
    <property type="component" value="Chromosome"/>
</dbReference>